<proteinExistence type="predicted"/>
<evidence type="ECO:0000313" key="3">
    <source>
        <dbReference type="EMBL" id="GHC62946.1"/>
    </source>
</evidence>
<gene>
    <name evidence="3" type="ORF">GCM10007100_32870</name>
</gene>
<feature type="region of interest" description="Disordered" evidence="1">
    <location>
        <begin position="33"/>
        <end position="57"/>
    </location>
</feature>
<reference evidence="3" key="1">
    <citation type="journal article" date="2014" name="Int. J. Syst. Evol. Microbiol.">
        <title>Complete genome sequence of Corynebacterium casei LMG S-19264T (=DSM 44701T), isolated from a smear-ripened cheese.</title>
        <authorList>
            <consortium name="US DOE Joint Genome Institute (JGI-PGF)"/>
            <person name="Walter F."/>
            <person name="Albersmeier A."/>
            <person name="Kalinowski J."/>
            <person name="Ruckert C."/>
        </authorList>
    </citation>
    <scope>NUCLEOTIDE SEQUENCE</scope>
    <source>
        <strain evidence="3">KCTC 12988</strain>
    </source>
</reference>
<dbReference type="AlphaFoldDB" id="A0A918WP20"/>
<evidence type="ECO:0000256" key="1">
    <source>
        <dbReference type="SAM" id="MobiDB-lite"/>
    </source>
</evidence>
<feature type="compositionally biased region" description="Polar residues" evidence="1">
    <location>
        <begin position="110"/>
        <end position="124"/>
    </location>
</feature>
<feature type="compositionally biased region" description="Basic and acidic residues" evidence="1">
    <location>
        <begin position="38"/>
        <end position="50"/>
    </location>
</feature>
<keyword evidence="2" id="KW-1133">Transmembrane helix</keyword>
<dbReference type="RefSeq" id="WP_189572386.1">
    <property type="nucleotide sequence ID" value="NZ_BMXI01000016.1"/>
</dbReference>
<keyword evidence="2" id="KW-0812">Transmembrane</keyword>
<evidence type="ECO:0000256" key="2">
    <source>
        <dbReference type="SAM" id="Phobius"/>
    </source>
</evidence>
<organism evidence="3 4">
    <name type="scientific">Roseibacillus persicicus</name>
    <dbReference type="NCBI Taxonomy" id="454148"/>
    <lineage>
        <taxon>Bacteria</taxon>
        <taxon>Pseudomonadati</taxon>
        <taxon>Verrucomicrobiota</taxon>
        <taxon>Verrucomicrobiia</taxon>
        <taxon>Verrucomicrobiales</taxon>
        <taxon>Verrucomicrobiaceae</taxon>
        <taxon>Roseibacillus</taxon>
    </lineage>
</organism>
<keyword evidence="4" id="KW-1185">Reference proteome</keyword>
<keyword evidence="2" id="KW-0472">Membrane</keyword>
<feature type="transmembrane region" description="Helical" evidence="2">
    <location>
        <begin position="6"/>
        <end position="24"/>
    </location>
</feature>
<accession>A0A918WP20</accession>
<feature type="compositionally biased region" description="Basic residues" evidence="1">
    <location>
        <begin position="150"/>
        <end position="160"/>
    </location>
</feature>
<protein>
    <submittedName>
        <fullName evidence="3">Uncharacterized protein</fullName>
    </submittedName>
</protein>
<evidence type="ECO:0000313" key="4">
    <source>
        <dbReference type="Proteomes" id="UP000644507"/>
    </source>
</evidence>
<comment type="caution">
    <text evidence="3">The sequence shown here is derived from an EMBL/GenBank/DDBJ whole genome shotgun (WGS) entry which is preliminary data.</text>
</comment>
<sequence>MDDFPFQLVVVIVFIVIGVIRWFLENVLGRKPSQQQPEHWEEYNYDERADTVQPRSNSLEDLYEEARREILDRQNRNNPEPEVVQEKLNRTPPPLPPVPGKARINRPVPAQTSSQKAQSSFQATAQKSLKRTVLTDAQKKAASDFQQLGKKAKRATRQKSRVKEILSTPSSARDAIVLAEILGKPKGLR</sequence>
<name>A0A918WP20_9BACT</name>
<feature type="region of interest" description="Disordered" evidence="1">
    <location>
        <begin position="70"/>
        <end position="124"/>
    </location>
</feature>
<feature type="region of interest" description="Disordered" evidence="1">
    <location>
        <begin position="145"/>
        <end position="166"/>
    </location>
</feature>
<dbReference type="EMBL" id="BMXI01000016">
    <property type="protein sequence ID" value="GHC62946.1"/>
    <property type="molecule type" value="Genomic_DNA"/>
</dbReference>
<dbReference type="Proteomes" id="UP000644507">
    <property type="component" value="Unassembled WGS sequence"/>
</dbReference>
<reference evidence="3" key="2">
    <citation type="submission" date="2020-09" db="EMBL/GenBank/DDBJ databases">
        <authorList>
            <person name="Sun Q."/>
            <person name="Kim S."/>
        </authorList>
    </citation>
    <scope>NUCLEOTIDE SEQUENCE</scope>
    <source>
        <strain evidence="3">KCTC 12988</strain>
    </source>
</reference>